<proteinExistence type="predicted"/>
<dbReference type="EMBL" id="LGUA01000085">
    <property type="protein sequence ID" value="OAX84336.1"/>
    <property type="molecule type" value="Genomic_DNA"/>
</dbReference>
<gene>
    <name evidence="1" type="ORF">ACJ72_01306</name>
</gene>
<dbReference type="AlphaFoldDB" id="A0A1B7P5M1"/>
<protein>
    <submittedName>
        <fullName evidence="1">Uncharacterized protein</fullName>
    </submittedName>
</protein>
<reference evidence="1 2" key="1">
    <citation type="submission" date="2015-07" db="EMBL/GenBank/DDBJ databases">
        <title>Emmonsia species relationships and genome sequence.</title>
        <authorList>
            <person name="Cuomo C.A."/>
            <person name="Schwartz I.S."/>
            <person name="Kenyon C."/>
            <person name="de Hoog G.S."/>
            <person name="Govender N.P."/>
            <person name="Botha A."/>
            <person name="Moreno L."/>
            <person name="de Vries M."/>
            <person name="Munoz J.F."/>
            <person name="Stielow J.B."/>
        </authorList>
    </citation>
    <scope>NUCLEOTIDE SEQUENCE [LARGE SCALE GENOMIC DNA]</scope>
    <source>
        <strain evidence="1 2">CBS 136260</strain>
    </source>
</reference>
<evidence type="ECO:0000313" key="1">
    <source>
        <dbReference type="EMBL" id="OAX84336.1"/>
    </source>
</evidence>
<name>A0A1B7P5M1_9EURO</name>
<evidence type="ECO:0000313" key="2">
    <source>
        <dbReference type="Proteomes" id="UP000091918"/>
    </source>
</evidence>
<accession>A0A1B7P5M1</accession>
<sequence length="64" mass="6773">MSVRERDNENELRAEATRVGRGAWAYVSKGGPGAADVPQRETLSAASNCGELAATSGGTRPRRQ</sequence>
<comment type="caution">
    <text evidence="1">The sequence shown here is derived from an EMBL/GenBank/DDBJ whole genome shotgun (WGS) entry which is preliminary data.</text>
</comment>
<dbReference type="Proteomes" id="UP000091918">
    <property type="component" value="Unassembled WGS sequence"/>
</dbReference>
<keyword evidence="2" id="KW-1185">Reference proteome</keyword>
<organism evidence="1 2">
    <name type="scientific">Emergomyces africanus</name>
    <dbReference type="NCBI Taxonomy" id="1955775"/>
    <lineage>
        <taxon>Eukaryota</taxon>
        <taxon>Fungi</taxon>
        <taxon>Dikarya</taxon>
        <taxon>Ascomycota</taxon>
        <taxon>Pezizomycotina</taxon>
        <taxon>Eurotiomycetes</taxon>
        <taxon>Eurotiomycetidae</taxon>
        <taxon>Onygenales</taxon>
        <taxon>Ajellomycetaceae</taxon>
        <taxon>Emergomyces</taxon>
    </lineage>
</organism>